<keyword evidence="1" id="KW-0472">Membrane</keyword>
<evidence type="ECO:0000256" key="1">
    <source>
        <dbReference type="SAM" id="Phobius"/>
    </source>
</evidence>
<dbReference type="Gene3D" id="3.40.50.720">
    <property type="entry name" value="NAD(P)-binding Rossmann-like Domain"/>
    <property type="match status" value="1"/>
</dbReference>
<keyword evidence="1" id="KW-1133">Transmembrane helix</keyword>
<name>A0A0J8JM84_9ALTE</name>
<dbReference type="Proteomes" id="UP000037600">
    <property type="component" value="Unassembled WGS sequence"/>
</dbReference>
<dbReference type="RefSeq" id="WP_048691559.1">
    <property type="nucleotide sequence ID" value="NZ_KQ130487.1"/>
</dbReference>
<dbReference type="InterPro" id="IPR013099">
    <property type="entry name" value="K_chnl_dom"/>
</dbReference>
<feature type="transmembrane region" description="Helical" evidence="1">
    <location>
        <begin position="21"/>
        <end position="40"/>
    </location>
</feature>
<keyword evidence="3" id="KW-0407">Ion channel</keyword>
<dbReference type="PANTHER" id="PTHR43833">
    <property type="entry name" value="POTASSIUM CHANNEL PROTEIN 2-RELATED-RELATED"/>
    <property type="match status" value="1"/>
</dbReference>
<gene>
    <name evidence="3" type="ORF">XM47_08365</name>
</gene>
<dbReference type="SUPFAM" id="SSF81324">
    <property type="entry name" value="Voltage-gated potassium channels"/>
    <property type="match status" value="1"/>
</dbReference>
<evidence type="ECO:0000259" key="2">
    <source>
        <dbReference type="Pfam" id="PF07885"/>
    </source>
</evidence>
<accession>A0A0J8JM84</accession>
<dbReference type="Gene3D" id="1.10.287.70">
    <property type="match status" value="1"/>
</dbReference>
<keyword evidence="1" id="KW-0812">Transmembrane</keyword>
<dbReference type="PANTHER" id="PTHR43833:SF9">
    <property type="entry name" value="POTASSIUM CHANNEL PROTEIN YUGO-RELATED"/>
    <property type="match status" value="1"/>
</dbReference>
<evidence type="ECO:0000313" key="3">
    <source>
        <dbReference type="EMBL" id="KMT65696.1"/>
    </source>
</evidence>
<dbReference type="STRING" id="1513271.XM47_08365"/>
<dbReference type="SUPFAM" id="SSF51735">
    <property type="entry name" value="NAD(P)-binding Rossmann-fold domains"/>
    <property type="match status" value="1"/>
</dbReference>
<sequence length="355" mass="40839">MIFKRFLIYVQRHLNYLSWPLLSIIIALHFCLTWLGLFQAEETALTNWHVFPYYYVVTTSTVGYGDFSPSSEAGRVWVWLFQIPFGLALFGTLLGKVGQTIKHFLDRSIMGEKNYHNYHGHILLLGYSRKFSHQIVEHILADKLRESRRILLCDINQAEHPIQDRLDWVDFAKLSSFTQTDELDRIAVSTADRVIILGETDDQTFTTALKIAPLVHPNCHITAWFVDDSKIDLLQQHCPNVECTSSRVAETLVRSMQDPGASRVQEQLLSASNGDTQYCIQVPQSQETEILFESLFMAFKNQFNATVIGIARDKHATELILNPELHMTVRSGSYIHYIAKQRIRSHEIDWNRVLG</sequence>
<proteinExistence type="predicted"/>
<dbReference type="GO" id="GO:0034220">
    <property type="term" value="P:monoatomic ion transmembrane transport"/>
    <property type="evidence" value="ECO:0007669"/>
    <property type="project" value="UniProtKB-KW"/>
</dbReference>
<dbReference type="Pfam" id="PF07885">
    <property type="entry name" value="Ion_trans_2"/>
    <property type="match status" value="1"/>
</dbReference>
<feature type="domain" description="Potassium channel" evidence="2">
    <location>
        <begin position="26"/>
        <end position="101"/>
    </location>
</feature>
<keyword evidence="3" id="KW-0813">Transport</keyword>
<dbReference type="InterPro" id="IPR050721">
    <property type="entry name" value="Trk_Ktr_HKT_K-transport"/>
</dbReference>
<dbReference type="InterPro" id="IPR036291">
    <property type="entry name" value="NAD(P)-bd_dom_sf"/>
</dbReference>
<reference evidence="3 4" key="1">
    <citation type="submission" date="2015-04" db="EMBL/GenBank/DDBJ databases">
        <title>Draft Genome Sequence of the Novel Agar-Digesting Marine Bacterium Q1.</title>
        <authorList>
            <person name="Li Y."/>
            <person name="Li D."/>
            <person name="Chen G."/>
            <person name="Du Z."/>
        </authorList>
    </citation>
    <scope>NUCLEOTIDE SEQUENCE [LARGE SCALE GENOMIC DNA]</scope>
    <source>
        <strain evidence="3 4">Q1</strain>
    </source>
</reference>
<dbReference type="OrthoDB" id="9813518at2"/>
<keyword evidence="4" id="KW-1185">Reference proteome</keyword>
<dbReference type="AlphaFoldDB" id="A0A0J8JM84"/>
<organism evidence="3 4">
    <name type="scientific">Catenovulum maritimum</name>
    <dbReference type="NCBI Taxonomy" id="1513271"/>
    <lineage>
        <taxon>Bacteria</taxon>
        <taxon>Pseudomonadati</taxon>
        <taxon>Pseudomonadota</taxon>
        <taxon>Gammaproteobacteria</taxon>
        <taxon>Alteromonadales</taxon>
        <taxon>Alteromonadaceae</taxon>
        <taxon>Catenovulum</taxon>
    </lineage>
</organism>
<protein>
    <submittedName>
        <fullName evidence="3">Potassium channel protein</fullName>
    </submittedName>
</protein>
<feature type="transmembrane region" description="Helical" evidence="1">
    <location>
        <begin position="76"/>
        <end position="95"/>
    </location>
</feature>
<keyword evidence="3" id="KW-0406">Ion transport</keyword>
<evidence type="ECO:0000313" key="4">
    <source>
        <dbReference type="Proteomes" id="UP000037600"/>
    </source>
</evidence>
<dbReference type="EMBL" id="LAZL01000010">
    <property type="protein sequence ID" value="KMT65696.1"/>
    <property type="molecule type" value="Genomic_DNA"/>
</dbReference>
<comment type="caution">
    <text evidence="3">The sequence shown here is derived from an EMBL/GenBank/DDBJ whole genome shotgun (WGS) entry which is preliminary data.</text>
</comment>